<dbReference type="PANTHER" id="PTHR15680">
    <property type="entry name" value="RIBOSOMAL PROTEIN L19"/>
    <property type="match status" value="1"/>
</dbReference>
<dbReference type="PRINTS" id="PR00061">
    <property type="entry name" value="RIBOSOMALL19"/>
</dbReference>
<evidence type="ECO:0000313" key="5">
    <source>
        <dbReference type="EMBL" id="OGK30174.1"/>
    </source>
</evidence>
<dbReference type="Pfam" id="PF01245">
    <property type="entry name" value="Ribosomal_L19"/>
    <property type="match status" value="1"/>
</dbReference>
<keyword evidence="3 4" id="KW-0687">Ribonucleoprotein</keyword>
<dbReference type="GO" id="GO:0003735">
    <property type="term" value="F:structural constituent of ribosome"/>
    <property type="evidence" value="ECO:0007669"/>
    <property type="project" value="InterPro"/>
</dbReference>
<name>A0A1F7HGQ6_9BACT</name>
<gene>
    <name evidence="5" type="ORF">A3D08_02830</name>
</gene>
<dbReference type="GO" id="GO:0006412">
    <property type="term" value="P:translation"/>
    <property type="evidence" value="ECO:0007669"/>
    <property type="project" value="InterPro"/>
</dbReference>
<dbReference type="Gene3D" id="2.30.30.790">
    <property type="match status" value="1"/>
</dbReference>
<protein>
    <recommendedName>
        <fullName evidence="4">50S ribosomal protein L19</fullName>
    </recommendedName>
</protein>
<sequence>MARSAELKGIRVTVGDTIKLQYAFMDNDKRKSQLFEGIILSIRGRGDNKMMTVRKVTRSNIGVERIFPLASPFIDSVEIAKATSSTRASLMYIRTRSKRDIKEKLYS</sequence>
<dbReference type="InterPro" id="IPR001857">
    <property type="entry name" value="Ribosomal_bL19"/>
</dbReference>
<dbReference type="InterPro" id="IPR038657">
    <property type="entry name" value="Ribosomal_bL19_sf"/>
</dbReference>
<comment type="function">
    <text evidence="4">This protein is located at the 30S-50S ribosomal subunit interface and may play a role in the structure and function of the aminoacyl-tRNA binding site.</text>
</comment>
<evidence type="ECO:0000256" key="3">
    <source>
        <dbReference type="ARBA" id="ARBA00023274"/>
    </source>
</evidence>
<proteinExistence type="inferred from homology"/>
<evidence type="ECO:0000313" key="6">
    <source>
        <dbReference type="Proteomes" id="UP000178098"/>
    </source>
</evidence>
<dbReference type="GO" id="GO:0022625">
    <property type="term" value="C:cytosolic large ribosomal subunit"/>
    <property type="evidence" value="ECO:0007669"/>
    <property type="project" value="TreeGrafter"/>
</dbReference>
<dbReference type="Proteomes" id="UP000178098">
    <property type="component" value="Unassembled WGS sequence"/>
</dbReference>
<dbReference type="InterPro" id="IPR008991">
    <property type="entry name" value="Translation_prot_SH3-like_sf"/>
</dbReference>
<evidence type="ECO:0000256" key="4">
    <source>
        <dbReference type="RuleBase" id="RU000559"/>
    </source>
</evidence>
<dbReference type="AlphaFoldDB" id="A0A1F7HGQ6"/>
<dbReference type="PANTHER" id="PTHR15680:SF9">
    <property type="entry name" value="LARGE RIBOSOMAL SUBUNIT PROTEIN BL19M"/>
    <property type="match status" value="1"/>
</dbReference>
<keyword evidence="2" id="KW-0689">Ribosomal protein</keyword>
<comment type="caution">
    <text evidence="5">The sequence shown here is derived from an EMBL/GenBank/DDBJ whole genome shotgun (WGS) entry which is preliminary data.</text>
</comment>
<organism evidence="5 6">
    <name type="scientific">Candidatus Roizmanbacteria bacterium RIFCSPHIGHO2_02_FULL_43_11</name>
    <dbReference type="NCBI Taxonomy" id="1802043"/>
    <lineage>
        <taxon>Bacteria</taxon>
        <taxon>Candidatus Roizmaniibacteriota</taxon>
    </lineage>
</organism>
<reference evidence="5 6" key="1">
    <citation type="journal article" date="2016" name="Nat. Commun.">
        <title>Thousands of microbial genomes shed light on interconnected biogeochemical processes in an aquifer system.</title>
        <authorList>
            <person name="Anantharaman K."/>
            <person name="Brown C.T."/>
            <person name="Hug L.A."/>
            <person name="Sharon I."/>
            <person name="Castelle C.J."/>
            <person name="Probst A.J."/>
            <person name="Thomas B.C."/>
            <person name="Singh A."/>
            <person name="Wilkins M.J."/>
            <person name="Karaoz U."/>
            <person name="Brodie E.L."/>
            <person name="Williams K.H."/>
            <person name="Hubbard S.S."/>
            <person name="Banfield J.F."/>
        </authorList>
    </citation>
    <scope>NUCLEOTIDE SEQUENCE [LARGE SCALE GENOMIC DNA]</scope>
</reference>
<evidence type="ECO:0000256" key="1">
    <source>
        <dbReference type="ARBA" id="ARBA00005781"/>
    </source>
</evidence>
<accession>A0A1F7HGQ6</accession>
<dbReference type="EMBL" id="MFZT01000033">
    <property type="protein sequence ID" value="OGK30174.1"/>
    <property type="molecule type" value="Genomic_DNA"/>
</dbReference>
<dbReference type="SUPFAM" id="SSF50104">
    <property type="entry name" value="Translation proteins SH3-like domain"/>
    <property type="match status" value="1"/>
</dbReference>
<evidence type="ECO:0000256" key="2">
    <source>
        <dbReference type="ARBA" id="ARBA00022980"/>
    </source>
</evidence>
<comment type="similarity">
    <text evidence="1 4">Belongs to the bacterial ribosomal protein bL19 family.</text>
</comment>